<dbReference type="GO" id="GO:0016787">
    <property type="term" value="F:hydrolase activity"/>
    <property type="evidence" value="ECO:0007669"/>
    <property type="project" value="UniProtKB-KW"/>
</dbReference>
<dbReference type="PANTHER" id="PTHR43316:SF4">
    <property type="entry name" value="ACID DEHALOGENASE, PUTATIVE (AFU_ORTHOLOGUE AFUA_8G05870)-RELATED"/>
    <property type="match status" value="1"/>
</dbReference>
<sequence length="239" mass="26901">MAPKSKHVVFDVVGTCVSFDAYFGRIDEVLGPRLRERNITAKHFGFSWMTASELEFTFLSISENYTAYKHVLKAMFYRTLWMAGVEEPRKFATDDERDRCIEGYSLLQARDGCADCFKLLRDNGYTVWAFTTGDVTRVRGYFQRAGIDMPIENFISCDNVGVAKPALAAYRSVLSKFDADDETWFAAGHMWDVAAAVRAGFKGAYTSVYEKEDCEELFGVKMSVKAPSLPELAKGIVES</sequence>
<dbReference type="OrthoDB" id="2363873at2759"/>
<evidence type="ECO:0000313" key="2">
    <source>
        <dbReference type="EMBL" id="KAF2149224.1"/>
    </source>
</evidence>
<keyword evidence="3" id="KW-1185">Reference proteome</keyword>
<dbReference type="PANTHER" id="PTHR43316">
    <property type="entry name" value="HYDROLASE, HALOACID DELAHOGENASE-RELATED"/>
    <property type="match status" value="1"/>
</dbReference>
<dbReference type="Gene3D" id="3.40.50.1000">
    <property type="entry name" value="HAD superfamily/HAD-like"/>
    <property type="match status" value="1"/>
</dbReference>
<dbReference type="InterPro" id="IPR023214">
    <property type="entry name" value="HAD_sf"/>
</dbReference>
<protein>
    <submittedName>
        <fullName evidence="2">HAD-like protein</fullName>
    </submittedName>
</protein>
<dbReference type="EMBL" id="ML996091">
    <property type="protein sequence ID" value="KAF2149224.1"/>
    <property type="molecule type" value="Genomic_DNA"/>
</dbReference>
<dbReference type="InterPro" id="IPR051540">
    <property type="entry name" value="S-2-haloacid_dehalogenase"/>
</dbReference>
<organism evidence="2 3">
    <name type="scientific">Myriangium duriaei CBS 260.36</name>
    <dbReference type="NCBI Taxonomy" id="1168546"/>
    <lineage>
        <taxon>Eukaryota</taxon>
        <taxon>Fungi</taxon>
        <taxon>Dikarya</taxon>
        <taxon>Ascomycota</taxon>
        <taxon>Pezizomycotina</taxon>
        <taxon>Dothideomycetes</taxon>
        <taxon>Dothideomycetidae</taxon>
        <taxon>Myriangiales</taxon>
        <taxon>Myriangiaceae</taxon>
        <taxon>Myriangium</taxon>
    </lineage>
</organism>
<comment type="caution">
    <text evidence="2">The sequence shown here is derived from an EMBL/GenBank/DDBJ whole genome shotgun (WGS) entry which is preliminary data.</text>
</comment>
<name>A0A9P4IYM0_9PEZI</name>
<dbReference type="AlphaFoldDB" id="A0A9P4IYM0"/>
<keyword evidence="1" id="KW-0378">Hydrolase</keyword>
<reference evidence="2" key="1">
    <citation type="journal article" date="2020" name="Stud. Mycol.">
        <title>101 Dothideomycetes genomes: a test case for predicting lifestyles and emergence of pathogens.</title>
        <authorList>
            <person name="Haridas S."/>
            <person name="Albert R."/>
            <person name="Binder M."/>
            <person name="Bloem J."/>
            <person name="Labutti K."/>
            <person name="Salamov A."/>
            <person name="Andreopoulos B."/>
            <person name="Baker S."/>
            <person name="Barry K."/>
            <person name="Bills G."/>
            <person name="Bluhm B."/>
            <person name="Cannon C."/>
            <person name="Castanera R."/>
            <person name="Culley D."/>
            <person name="Daum C."/>
            <person name="Ezra D."/>
            <person name="Gonzalez J."/>
            <person name="Henrissat B."/>
            <person name="Kuo A."/>
            <person name="Liang C."/>
            <person name="Lipzen A."/>
            <person name="Lutzoni F."/>
            <person name="Magnuson J."/>
            <person name="Mondo S."/>
            <person name="Nolan M."/>
            <person name="Ohm R."/>
            <person name="Pangilinan J."/>
            <person name="Park H.-J."/>
            <person name="Ramirez L."/>
            <person name="Alfaro M."/>
            <person name="Sun H."/>
            <person name="Tritt A."/>
            <person name="Yoshinaga Y."/>
            <person name="Zwiers L.-H."/>
            <person name="Turgeon B."/>
            <person name="Goodwin S."/>
            <person name="Spatafora J."/>
            <person name="Crous P."/>
            <person name="Grigoriev I."/>
        </authorList>
    </citation>
    <scope>NUCLEOTIDE SEQUENCE</scope>
    <source>
        <strain evidence="2">CBS 260.36</strain>
    </source>
</reference>
<proteinExistence type="predicted"/>
<accession>A0A9P4IYM0</accession>
<dbReference type="Pfam" id="PF00702">
    <property type="entry name" value="Hydrolase"/>
    <property type="match status" value="1"/>
</dbReference>
<dbReference type="SUPFAM" id="SSF56784">
    <property type="entry name" value="HAD-like"/>
    <property type="match status" value="1"/>
</dbReference>
<dbReference type="Gene3D" id="1.10.150.240">
    <property type="entry name" value="Putative phosphatase, domain 2"/>
    <property type="match status" value="1"/>
</dbReference>
<gene>
    <name evidence="2" type="ORF">K461DRAFT_287898</name>
</gene>
<dbReference type="InterPro" id="IPR023198">
    <property type="entry name" value="PGP-like_dom2"/>
</dbReference>
<evidence type="ECO:0000313" key="3">
    <source>
        <dbReference type="Proteomes" id="UP000799439"/>
    </source>
</evidence>
<dbReference type="Proteomes" id="UP000799439">
    <property type="component" value="Unassembled WGS sequence"/>
</dbReference>
<evidence type="ECO:0000256" key="1">
    <source>
        <dbReference type="ARBA" id="ARBA00022801"/>
    </source>
</evidence>
<dbReference type="InterPro" id="IPR036412">
    <property type="entry name" value="HAD-like_sf"/>
</dbReference>